<feature type="transmembrane region" description="Helical" evidence="1">
    <location>
        <begin position="31"/>
        <end position="48"/>
    </location>
</feature>
<organism evidence="2 3">
    <name type="scientific">Mangrovibacillus cuniculi</name>
    <dbReference type="NCBI Taxonomy" id="2593652"/>
    <lineage>
        <taxon>Bacteria</taxon>
        <taxon>Bacillati</taxon>
        <taxon>Bacillota</taxon>
        <taxon>Bacilli</taxon>
        <taxon>Bacillales</taxon>
        <taxon>Bacillaceae</taxon>
        <taxon>Mangrovibacillus</taxon>
    </lineage>
</organism>
<dbReference type="KEGG" id="mcui:G8O30_06230"/>
<dbReference type="Proteomes" id="UP000593626">
    <property type="component" value="Chromosome"/>
</dbReference>
<keyword evidence="3" id="KW-1185">Reference proteome</keyword>
<gene>
    <name evidence="2" type="ORF">G8O30_06230</name>
</gene>
<proteinExistence type="predicted"/>
<feature type="transmembrane region" description="Helical" evidence="1">
    <location>
        <begin position="60"/>
        <end position="78"/>
    </location>
</feature>
<name>A0A7S8CAV1_9BACI</name>
<dbReference type="RefSeq" id="WP_239674117.1">
    <property type="nucleotide sequence ID" value="NZ_CP049742.1"/>
</dbReference>
<sequence length="82" mass="9261">MTDKLRFSIGLTIIAFAIATIVALVQGNAALTVVFQSLFFASFALFQLTDTKKLTKVRLVFWASVFTFFFSITLWNVIRSVF</sequence>
<feature type="transmembrane region" description="Helical" evidence="1">
    <location>
        <begin position="7"/>
        <end position="25"/>
    </location>
</feature>
<evidence type="ECO:0000313" key="2">
    <source>
        <dbReference type="EMBL" id="QPC46590.1"/>
    </source>
</evidence>
<dbReference type="AlphaFoldDB" id="A0A7S8CAV1"/>
<reference evidence="2 3" key="1">
    <citation type="submission" date="2019-07" db="EMBL/GenBank/DDBJ databases">
        <title>Genome sequence of 2 isolates from Red Sea Mangroves.</title>
        <authorList>
            <person name="Sefrji F."/>
            <person name="Michoud G."/>
            <person name="Merlino G."/>
            <person name="Daffonchio D."/>
        </authorList>
    </citation>
    <scope>NUCLEOTIDE SEQUENCE [LARGE SCALE GENOMIC DNA]</scope>
    <source>
        <strain evidence="2 3">R1DC41</strain>
    </source>
</reference>
<keyword evidence="1" id="KW-0812">Transmembrane</keyword>
<protein>
    <submittedName>
        <fullName evidence="2">Uncharacterized protein</fullName>
    </submittedName>
</protein>
<accession>A0A7S8CAV1</accession>
<dbReference type="EMBL" id="CP049742">
    <property type="protein sequence ID" value="QPC46590.1"/>
    <property type="molecule type" value="Genomic_DNA"/>
</dbReference>
<keyword evidence="1" id="KW-0472">Membrane</keyword>
<keyword evidence="1" id="KW-1133">Transmembrane helix</keyword>
<evidence type="ECO:0000313" key="3">
    <source>
        <dbReference type="Proteomes" id="UP000593626"/>
    </source>
</evidence>
<evidence type="ECO:0000256" key="1">
    <source>
        <dbReference type="SAM" id="Phobius"/>
    </source>
</evidence>